<evidence type="ECO:0000256" key="2">
    <source>
        <dbReference type="ARBA" id="ARBA00005876"/>
    </source>
</evidence>
<keyword evidence="3 7" id="KW-0812">Transmembrane</keyword>
<dbReference type="GO" id="GO:1990573">
    <property type="term" value="P:potassium ion import across plasma membrane"/>
    <property type="evidence" value="ECO:0007669"/>
    <property type="project" value="TreeGrafter"/>
</dbReference>
<dbReference type="KEGG" id="lak:106155354"/>
<evidence type="ECO:0000313" key="8">
    <source>
        <dbReference type="Proteomes" id="UP000085678"/>
    </source>
</evidence>
<gene>
    <name evidence="9" type="primary">LOC106155354</name>
</gene>
<dbReference type="AlphaFoldDB" id="A0A2R2MR89"/>
<dbReference type="GO" id="GO:0005890">
    <property type="term" value="C:sodium:potassium-exchanging ATPase complex"/>
    <property type="evidence" value="ECO:0007669"/>
    <property type="project" value="InterPro"/>
</dbReference>
<reference evidence="9" key="1">
    <citation type="submission" date="2025-08" db="UniProtKB">
        <authorList>
            <consortium name="RefSeq"/>
        </authorList>
    </citation>
    <scope>IDENTIFICATION</scope>
    <source>
        <tissue evidence="9">Gonads</tissue>
    </source>
</reference>
<dbReference type="InterPro" id="IPR000402">
    <property type="entry name" value="Na/K_ATPase_sub_beta"/>
</dbReference>
<evidence type="ECO:0000313" key="9">
    <source>
        <dbReference type="RefSeq" id="XP_023932766.1"/>
    </source>
</evidence>
<dbReference type="OrthoDB" id="5912413at2759"/>
<feature type="transmembrane region" description="Helical" evidence="7">
    <location>
        <begin position="54"/>
        <end position="85"/>
    </location>
</feature>
<protein>
    <submittedName>
        <fullName evidence="9">Sodium/potassium-transporting ATPase subunit beta-like</fullName>
    </submittedName>
</protein>
<dbReference type="STRING" id="7574.A0A2R2MR89"/>
<dbReference type="Pfam" id="PF00287">
    <property type="entry name" value="Na_K-ATPase"/>
    <property type="match status" value="1"/>
</dbReference>
<dbReference type="GeneID" id="106155354"/>
<dbReference type="Proteomes" id="UP000085678">
    <property type="component" value="Unplaced"/>
</dbReference>
<dbReference type="InParanoid" id="A0A2R2MR89"/>
<accession>A0A2R2MR89</accession>
<sequence>MVTERRFIGTVHPYQSGQTGHSALKRGLAAKASRIKNEVWDPKTRKFLGKTPSHWALCAIFYTVFYTSILVFFGACLAVTFVYYIDKRSPMVYGNAGAIGNNPGLSFRPMPWAKSTMIYFVQGDKQSFAPIIANIRAHLIQYENQNQDGRNYIQCGYGVRPREKVCTFNLDLLGPCIWKEEYGYNDGEPCVILKLNKI</sequence>
<proteinExistence type="inferred from homology"/>
<evidence type="ECO:0000256" key="1">
    <source>
        <dbReference type="ARBA" id="ARBA00004606"/>
    </source>
</evidence>
<dbReference type="GO" id="GO:0036376">
    <property type="term" value="P:sodium ion export across plasma membrane"/>
    <property type="evidence" value="ECO:0007669"/>
    <property type="project" value="TreeGrafter"/>
</dbReference>
<evidence type="ECO:0000256" key="3">
    <source>
        <dbReference type="ARBA" id="ARBA00022692"/>
    </source>
</evidence>
<dbReference type="GO" id="GO:0030007">
    <property type="term" value="P:intracellular potassium ion homeostasis"/>
    <property type="evidence" value="ECO:0007669"/>
    <property type="project" value="TreeGrafter"/>
</dbReference>
<keyword evidence="8" id="KW-1185">Reference proteome</keyword>
<keyword evidence="6 7" id="KW-0472">Membrane</keyword>
<organism evidence="8 9">
    <name type="scientific">Lingula anatina</name>
    <name type="common">Brachiopod</name>
    <name type="synonym">Lingula unguis</name>
    <dbReference type="NCBI Taxonomy" id="7574"/>
    <lineage>
        <taxon>Eukaryota</taxon>
        <taxon>Metazoa</taxon>
        <taxon>Spiralia</taxon>
        <taxon>Lophotrochozoa</taxon>
        <taxon>Brachiopoda</taxon>
        <taxon>Linguliformea</taxon>
        <taxon>Lingulata</taxon>
        <taxon>Lingulida</taxon>
        <taxon>Linguloidea</taxon>
        <taxon>Lingulidae</taxon>
        <taxon>Lingula</taxon>
    </lineage>
</organism>
<dbReference type="PANTHER" id="PTHR11523:SF28">
    <property type="entry name" value="NA_K-ATPASE BETA SUBUNIT ISOFORM 4-RELATED"/>
    <property type="match status" value="1"/>
</dbReference>
<keyword evidence="5 7" id="KW-1133">Transmembrane helix</keyword>
<dbReference type="GO" id="GO:0001671">
    <property type="term" value="F:ATPase activator activity"/>
    <property type="evidence" value="ECO:0007669"/>
    <property type="project" value="TreeGrafter"/>
</dbReference>
<dbReference type="Gene3D" id="2.60.40.1660">
    <property type="entry name" value="Na, k-atpase alpha subunit"/>
    <property type="match status" value="1"/>
</dbReference>
<name>A0A2R2MR89_LINAN</name>
<evidence type="ECO:0000256" key="5">
    <source>
        <dbReference type="ARBA" id="ARBA00022989"/>
    </source>
</evidence>
<evidence type="ECO:0000256" key="4">
    <source>
        <dbReference type="ARBA" id="ARBA00022968"/>
    </source>
</evidence>
<comment type="subcellular location">
    <subcellularLocation>
        <location evidence="1">Membrane</location>
        <topology evidence="1">Single-pass type II membrane protein</topology>
    </subcellularLocation>
</comment>
<comment type="similarity">
    <text evidence="2">Belongs to the X(+)/potassium ATPases subunit beta family.</text>
</comment>
<dbReference type="RefSeq" id="XP_023932766.1">
    <property type="nucleotide sequence ID" value="XM_024076998.1"/>
</dbReference>
<evidence type="ECO:0000256" key="6">
    <source>
        <dbReference type="ARBA" id="ARBA00023136"/>
    </source>
</evidence>
<keyword evidence="4" id="KW-0735">Signal-anchor</keyword>
<evidence type="ECO:0000256" key="7">
    <source>
        <dbReference type="SAM" id="Phobius"/>
    </source>
</evidence>
<dbReference type="InterPro" id="IPR038702">
    <property type="entry name" value="Na/K_ATPase_sub_beta_sf"/>
</dbReference>
<dbReference type="GO" id="GO:0006883">
    <property type="term" value="P:intracellular sodium ion homeostasis"/>
    <property type="evidence" value="ECO:0007669"/>
    <property type="project" value="TreeGrafter"/>
</dbReference>
<dbReference type="PANTHER" id="PTHR11523">
    <property type="entry name" value="SODIUM/POTASSIUM-DEPENDENT ATPASE BETA SUBUNIT"/>
    <property type="match status" value="1"/>
</dbReference>